<gene>
    <name evidence="5" type="ORF">BV494_07575</name>
</gene>
<dbReference type="PANTHER" id="PTHR43214:SF17">
    <property type="entry name" value="TRANSCRIPTIONAL REGULATORY PROTEIN RCSB"/>
    <property type="match status" value="1"/>
</dbReference>
<dbReference type="PROSITE" id="PS50043">
    <property type="entry name" value="HTH_LUXR_2"/>
    <property type="match status" value="1"/>
</dbReference>
<dbReference type="InterPro" id="IPR001789">
    <property type="entry name" value="Sig_transdc_resp-reg_receiver"/>
</dbReference>
<dbReference type="GO" id="GO:0000160">
    <property type="term" value="P:phosphorelay signal transduction system"/>
    <property type="evidence" value="ECO:0007669"/>
    <property type="project" value="InterPro"/>
</dbReference>
<dbReference type="SMART" id="SM00421">
    <property type="entry name" value="HTH_LUXR"/>
    <property type="match status" value="1"/>
</dbReference>
<dbReference type="Pfam" id="PF00196">
    <property type="entry name" value="GerE"/>
    <property type="match status" value="1"/>
</dbReference>
<dbReference type="GO" id="GO:0006355">
    <property type="term" value="P:regulation of DNA-templated transcription"/>
    <property type="evidence" value="ECO:0007669"/>
    <property type="project" value="InterPro"/>
</dbReference>
<proteinExistence type="predicted"/>
<keyword evidence="6" id="KW-1185">Reference proteome</keyword>
<dbReference type="PANTHER" id="PTHR43214">
    <property type="entry name" value="TWO-COMPONENT RESPONSE REGULATOR"/>
    <property type="match status" value="1"/>
</dbReference>
<feature type="domain" description="Response regulatory" evidence="4">
    <location>
        <begin position="10"/>
        <end position="130"/>
    </location>
</feature>
<evidence type="ECO:0000313" key="5">
    <source>
        <dbReference type="EMBL" id="AVF34803.1"/>
    </source>
</evidence>
<evidence type="ECO:0000256" key="1">
    <source>
        <dbReference type="ARBA" id="ARBA00023125"/>
    </source>
</evidence>
<dbReference type="AlphaFoldDB" id="A0A2L1UPE3"/>
<keyword evidence="2" id="KW-0597">Phosphoprotein</keyword>
<protein>
    <recommendedName>
        <fullName evidence="7">DNA-binding response regulator</fullName>
    </recommendedName>
</protein>
<dbReference type="EMBL" id="CP019062">
    <property type="protein sequence ID" value="AVF34803.1"/>
    <property type="molecule type" value="Genomic_DNA"/>
</dbReference>
<dbReference type="CDD" id="cd06170">
    <property type="entry name" value="LuxR_C_like"/>
    <property type="match status" value="1"/>
</dbReference>
<dbReference type="InterPro" id="IPR016032">
    <property type="entry name" value="Sig_transdc_resp-reg_C-effctor"/>
</dbReference>
<dbReference type="Gene3D" id="3.40.50.2300">
    <property type="match status" value="1"/>
</dbReference>
<keyword evidence="1" id="KW-0238">DNA-binding</keyword>
<feature type="modified residue" description="4-aspartylphosphate" evidence="2">
    <location>
        <position position="62"/>
    </location>
</feature>
<name>A0A2L1UPE3_9GAMM</name>
<dbReference type="InterPro" id="IPR011006">
    <property type="entry name" value="CheY-like_superfamily"/>
</dbReference>
<evidence type="ECO:0008006" key="7">
    <source>
        <dbReference type="Google" id="ProtNLM"/>
    </source>
</evidence>
<dbReference type="SUPFAM" id="SSF52172">
    <property type="entry name" value="CheY-like"/>
    <property type="match status" value="1"/>
</dbReference>
<evidence type="ECO:0000313" key="6">
    <source>
        <dbReference type="Proteomes" id="UP000239197"/>
    </source>
</evidence>
<sequence>MNKLRIKPRTIALMDSHPLTLSGLSYLVKSIDTTCDIRMEETSLGRIAEGLMYQSVDILITDLHGSQETVAAGQEILQRLSLQFPQLIIVVYTLCNDADKLKKLLKFGNISLIARGESPVITDDLFRHALARKKVLSPLICCALAEPTEKNHRARLRLTQSEDEIIKYLLNGMSLSQIAELKNLSIKTVSAHKCNVMRKLHITTDAELFLQLKSGM</sequence>
<dbReference type="InterPro" id="IPR000792">
    <property type="entry name" value="Tscrpt_reg_LuxR_C"/>
</dbReference>
<evidence type="ECO:0000259" key="3">
    <source>
        <dbReference type="PROSITE" id="PS50043"/>
    </source>
</evidence>
<organism evidence="5 6">
    <name type="scientific">Rahnella sikkimica</name>
    <dbReference type="NCBI Taxonomy" id="1805933"/>
    <lineage>
        <taxon>Bacteria</taxon>
        <taxon>Pseudomonadati</taxon>
        <taxon>Pseudomonadota</taxon>
        <taxon>Gammaproteobacteria</taxon>
        <taxon>Enterobacterales</taxon>
        <taxon>Yersiniaceae</taxon>
        <taxon>Rahnella</taxon>
    </lineage>
</organism>
<dbReference type="GO" id="GO:0003677">
    <property type="term" value="F:DNA binding"/>
    <property type="evidence" value="ECO:0007669"/>
    <property type="project" value="UniProtKB-KW"/>
</dbReference>
<dbReference type="PROSITE" id="PS50110">
    <property type="entry name" value="RESPONSE_REGULATORY"/>
    <property type="match status" value="1"/>
</dbReference>
<dbReference type="Proteomes" id="UP000239197">
    <property type="component" value="Chromosome"/>
</dbReference>
<feature type="domain" description="HTH luxR-type" evidence="3">
    <location>
        <begin position="151"/>
        <end position="216"/>
    </location>
</feature>
<dbReference type="KEGG" id="rox:BV494_07575"/>
<dbReference type="InterPro" id="IPR039420">
    <property type="entry name" value="WalR-like"/>
</dbReference>
<dbReference type="RefSeq" id="WP_192938100.1">
    <property type="nucleotide sequence ID" value="NZ_CP019062.1"/>
</dbReference>
<evidence type="ECO:0000256" key="2">
    <source>
        <dbReference type="PROSITE-ProRule" id="PRU00169"/>
    </source>
</evidence>
<evidence type="ECO:0000259" key="4">
    <source>
        <dbReference type="PROSITE" id="PS50110"/>
    </source>
</evidence>
<dbReference type="PRINTS" id="PR00038">
    <property type="entry name" value="HTHLUXR"/>
</dbReference>
<reference evidence="6" key="1">
    <citation type="submission" date="2017-01" db="EMBL/GenBank/DDBJ databases">
        <title>Genome sequence of Rouxiella sp. ERMR1:05.</title>
        <authorList>
            <person name="Kumar R."/>
            <person name="Singh D."/>
            <person name="Kumar S."/>
        </authorList>
    </citation>
    <scope>NUCLEOTIDE SEQUENCE [LARGE SCALE GENOMIC DNA]</scope>
    <source>
        <strain evidence="6">ERMR1:05</strain>
    </source>
</reference>
<dbReference type="SUPFAM" id="SSF46894">
    <property type="entry name" value="C-terminal effector domain of the bipartite response regulators"/>
    <property type="match status" value="1"/>
</dbReference>
<accession>A0A2L1UPE3</accession>